<evidence type="ECO:0000256" key="1">
    <source>
        <dbReference type="ARBA" id="ARBA00022737"/>
    </source>
</evidence>
<evidence type="ECO:0000313" key="4">
    <source>
        <dbReference type="Proteomes" id="UP000007015"/>
    </source>
</evidence>
<dbReference type="SUPFAM" id="SSF52058">
    <property type="entry name" value="L domain-like"/>
    <property type="match status" value="1"/>
</dbReference>
<sequence>MHEDHYLNKYANKDILIAGEFFHSDNTPVPRMIQFGSLPPMVVFEQGSKVFFHQTQEMAQFEVMQSKKARKRAATKAKKERRTLMLEARCFLKKAVITELKGDVEGAQQLRGKASNRRAQAASLYTPPKINEQDIPKPTVQRSEVELLESLEAVSSNLRRLMTNARLTNSPHPLRNYRRKYSKVQRLHQLVRSRIAQSTVPDVDWSLNAMELADKVFKYRSTLTPPYDMFPDEWAHEPNKVKLLVRQEIMREFWKRRSQKTTLLPGPTAAYTKHGDPPRQKSWEPCLHISAAGVSSSINTSNRFAVLAAEAPAPRVTGINKSNCKELCSAIAGHDRLQSLLLRADGKAGLEGCLDNMSHPPKDLESLQLYGNVVTLPEWVKKLENLHKLCLRSTNLEADATMQVLGELPMLDILRLQDKACKEINLSFPPDCFNNLTTLELISWGTLKSVMFEERATPMLQVLLVNHCSSIEDGGFPGIENLATLKEVSLQGYYYTEFKKKLQQQLNMIEPRPNLQIL</sequence>
<dbReference type="Proteomes" id="UP000007015">
    <property type="component" value="Chromosome 6"/>
</dbReference>
<dbReference type="STRING" id="39946.B8B3L1"/>
<evidence type="ECO:0000313" key="3">
    <source>
        <dbReference type="EMBL" id="EEC80801.1"/>
    </source>
</evidence>
<dbReference type="AlphaFoldDB" id="B8B3L1"/>
<feature type="domain" description="Disease resistance R13L4/SHOC-2-like LRR" evidence="2">
    <location>
        <begin position="319"/>
        <end position="503"/>
    </location>
</feature>
<dbReference type="InterPro" id="IPR032675">
    <property type="entry name" value="LRR_dom_sf"/>
</dbReference>
<proteinExistence type="predicted"/>
<dbReference type="Gene3D" id="3.80.10.10">
    <property type="entry name" value="Ribonuclease Inhibitor"/>
    <property type="match status" value="1"/>
</dbReference>
<dbReference type="Gramene" id="BGIOSGA023077-TA">
    <property type="protein sequence ID" value="BGIOSGA023077-PA"/>
    <property type="gene ID" value="BGIOSGA023077"/>
</dbReference>
<dbReference type="HOGENOM" id="CLU_526179_0_0_1"/>
<dbReference type="InterPro" id="IPR055414">
    <property type="entry name" value="LRR_R13L4/SHOC2-like"/>
</dbReference>
<evidence type="ECO:0000259" key="2">
    <source>
        <dbReference type="Pfam" id="PF23598"/>
    </source>
</evidence>
<reference evidence="3 4" key="1">
    <citation type="journal article" date="2005" name="PLoS Biol.">
        <title>The genomes of Oryza sativa: a history of duplications.</title>
        <authorList>
            <person name="Yu J."/>
            <person name="Wang J."/>
            <person name="Lin W."/>
            <person name="Li S."/>
            <person name="Li H."/>
            <person name="Zhou J."/>
            <person name="Ni P."/>
            <person name="Dong W."/>
            <person name="Hu S."/>
            <person name="Zeng C."/>
            <person name="Zhang J."/>
            <person name="Zhang Y."/>
            <person name="Li R."/>
            <person name="Xu Z."/>
            <person name="Li S."/>
            <person name="Li X."/>
            <person name="Zheng H."/>
            <person name="Cong L."/>
            <person name="Lin L."/>
            <person name="Yin J."/>
            <person name="Geng J."/>
            <person name="Li G."/>
            <person name="Shi J."/>
            <person name="Liu J."/>
            <person name="Lv H."/>
            <person name="Li J."/>
            <person name="Wang J."/>
            <person name="Deng Y."/>
            <person name="Ran L."/>
            <person name="Shi X."/>
            <person name="Wang X."/>
            <person name="Wu Q."/>
            <person name="Li C."/>
            <person name="Ren X."/>
            <person name="Wang J."/>
            <person name="Wang X."/>
            <person name="Li D."/>
            <person name="Liu D."/>
            <person name="Zhang X."/>
            <person name="Ji Z."/>
            <person name="Zhao W."/>
            <person name="Sun Y."/>
            <person name="Zhang Z."/>
            <person name="Bao J."/>
            <person name="Han Y."/>
            <person name="Dong L."/>
            <person name="Ji J."/>
            <person name="Chen P."/>
            <person name="Wu S."/>
            <person name="Liu J."/>
            <person name="Xiao Y."/>
            <person name="Bu D."/>
            <person name="Tan J."/>
            <person name="Yang L."/>
            <person name="Ye C."/>
            <person name="Zhang J."/>
            <person name="Xu J."/>
            <person name="Zhou Y."/>
            <person name="Yu Y."/>
            <person name="Zhang B."/>
            <person name="Zhuang S."/>
            <person name="Wei H."/>
            <person name="Liu B."/>
            <person name="Lei M."/>
            <person name="Yu H."/>
            <person name="Li Y."/>
            <person name="Xu H."/>
            <person name="Wei S."/>
            <person name="He X."/>
            <person name="Fang L."/>
            <person name="Zhang Z."/>
            <person name="Zhang Y."/>
            <person name="Huang X."/>
            <person name="Su Z."/>
            <person name="Tong W."/>
            <person name="Li J."/>
            <person name="Tong Z."/>
            <person name="Li S."/>
            <person name="Ye J."/>
            <person name="Wang L."/>
            <person name="Fang L."/>
            <person name="Lei T."/>
            <person name="Chen C."/>
            <person name="Chen H."/>
            <person name="Xu Z."/>
            <person name="Li H."/>
            <person name="Huang H."/>
            <person name="Zhang F."/>
            <person name="Xu H."/>
            <person name="Li N."/>
            <person name="Zhao C."/>
            <person name="Li S."/>
            <person name="Dong L."/>
            <person name="Huang Y."/>
            <person name="Li L."/>
            <person name="Xi Y."/>
            <person name="Qi Q."/>
            <person name="Li W."/>
            <person name="Zhang B."/>
            <person name="Hu W."/>
            <person name="Zhang Y."/>
            <person name="Tian X."/>
            <person name="Jiao Y."/>
            <person name="Liang X."/>
            <person name="Jin J."/>
            <person name="Gao L."/>
            <person name="Zheng W."/>
            <person name="Hao B."/>
            <person name="Liu S."/>
            <person name="Wang W."/>
            <person name="Yuan L."/>
            <person name="Cao M."/>
            <person name="McDermott J."/>
            <person name="Samudrala R."/>
            <person name="Wang J."/>
            <person name="Wong G.K."/>
            <person name="Yang H."/>
        </authorList>
    </citation>
    <scope>NUCLEOTIDE SEQUENCE [LARGE SCALE GENOMIC DNA]</scope>
    <source>
        <strain evidence="4">cv. 93-11</strain>
    </source>
</reference>
<keyword evidence="4" id="KW-1185">Reference proteome</keyword>
<gene>
    <name evidence="3" type="ORF">OsI_23343</name>
</gene>
<accession>B8B3L1</accession>
<name>B8B3L1_ORYSI</name>
<keyword evidence="1" id="KW-0677">Repeat</keyword>
<organism evidence="3 4">
    <name type="scientific">Oryza sativa subsp. indica</name>
    <name type="common">Rice</name>
    <dbReference type="NCBI Taxonomy" id="39946"/>
    <lineage>
        <taxon>Eukaryota</taxon>
        <taxon>Viridiplantae</taxon>
        <taxon>Streptophyta</taxon>
        <taxon>Embryophyta</taxon>
        <taxon>Tracheophyta</taxon>
        <taxon>Spermatophyta</taxon>
        <taxon>Magnoliopsida</taxon>
        <taxon>Liliopsida</taxon>
        <taxon>Poales</taxon>
        <taxon>Poaceae</taxon>
        <taxon>BOP clade</taxon>
        <taxon>Oryzoideae</taxon>
        <taxon>Oryzeae</taxon>
        <taxon>Oryzinae</taxon>
        <taxon>Oryza</taxon>
        <taxon>Oryza sativa</taxon>
    </lineage>
</organism>
<dbReference type="EMBL" id="CM000131">
    <property type="protein sequence ID" value="EEC80801.1"/>
    <property type="molecule type" value="Genomic_DNA"/>
</dbReference>
<protein>
    <recommendedName>
        <fullName evidence="2">Disease resistance R13L4/SHOC-2-like LRR domain-containing protein</fullName>
    </recommendedName>
</protein>
<dbReference type="Pfam" id="PF23598">
    <property type="entry name" value="LRR_14"/>
    <property type="match status" value="1"/>
</dbReference>